<evidence type="ECO:0000313" key="3">
    <source>
        <dbReference type="Proteomes" id="UP000252582"/>
    </source>
</evidence>
<accession>A0A6I7HKP4</accession>
<gene>
    <name evidence="2" type="ORF">DFR48_109178</name>
</gene>
<keyword evidence="1" id="KW-1133">Transmembrane helix</keyword>
<sequence length="89" mass="9640">MRRKIIDLLAAIIFVGLPAVAVAAEKPKVITTFTVIADIARNIAGDAAEVDSAPAPTIVLLMSSIFVLAFVRTVWQAHRRSVTRESVLR</sequence>
<keyword evidence="1" id="KW-0812">Transmembrane</keyword>
<dbReference type="Gene3D" id="3.40.50.1980">
    <property type="entry name" value="Nitrogenase molybdenum iron protein domain"/>
    <property type="match status" value="1"/>
</dbReference>
<reference evidence="2 3" key="1">
    <citation type="submission" date="2018-07" db="EMBL/GenBank/DDBJ databases">
        <title>Genomic Encyclopedia of Type Strains, Phase IV (KMG-IV): sequencing the most valuable type-strain genomes for metagenomic binning, comparative biology and taxonomic classification.</title>
        <authorList>
            <person name="Goeker M."/>
        </authorList>
    </citation>
    <scope>NUCLEOTIDE SEQUENCE [LARGE SCALE GENOMIC DNA]</scope>
    <source>
        <strain evidence="2 3">DSM 25528</strain>
    </source>
</reference>
<keyword evidence="3" id="KW-1185">Reference proteome</keyword>
<comment type="caution">
    <text evidence="2">The sequence shown here is derived from an EMBL/GenBank/DDBJ whole genome shotgun (WGS) entry which is preliminary data.</text>
</comment>
<dbReference type="SUPFAM" id="SSF53807">
    <property type="entry name" value="Helical backbone' metal receptor"/>
    <property type="match status" value="1"/>
</dbReference>
<organism evidence="2 3">
    <name type="scientific">Ciceribacter lividus</name>
    <dbReference type="NCBI Taxonomy" id="1197950"/>
    <lineage>
        <taxon>Bacteria</taxon>
        <taxon>Pseudomonadati</taxon>
        <taxon>Pseudomonadota</taxon>
        <taxon>Alphaproteobacteria</taxon>
        <taxon>Hyphomicrobiales</taxon>
        <taxon>Rhizobiaceae</taxon>
        <taxon>Ciceribacter</taxon>
    </lineage>
</organism>
<evidence type="ECO:0000256" key="1">
    <source>
        <dbReference type="SAM" id="Phobius"/>
    </source>
</evidence>
<keyword evidence="1" id="KW-0472">Membrane</keyword>
<dbReference type="Proteomes" id="UP000252582">
    <property type="component" value="Unassembled WGS sequence"/>
</dbReference>
<dbReference type="EMBL" id="QPIX01000009">
    <property type="protein sequence ID" value="RCW22064.1"/>
    <property type="molecule type" value="Genomic_DNA"/>
</dbReference>
<name>A0A6I7HKP4_9HYPH</name>
<feature type="transmembrane region" description="Helical" evidence="1">
    <location>
        <begin position="55"/>
        <end position="75"/>
    </location>
</feature>
<dbReference type="AlphaFoldDB" id="A0A6I7HKP4"/>
<evidence type="ECO:0000313" key="2">
    <source>
        <dbReference type="EMBL" id="RCW22064.1"/>
    </source>
</evidence>
<proteinExistence type="predicted"/>
<protein>
    <submittedName>
        <fullName evidence="2">Uncharacterized protein</fullName>
    </submittedName>
</protein>